<dbReference type="OMA" id="WEAPLCE"/>
<protein>
    <submittedName>
        <fullName evidence="2">Uncharacterized protein</fullName>
    </submittedName>
</protein>
<feature type="compositionally biased region" description="Low complexity" evidence="1">
    <location>
        <begin position="401"/>
        <end position="410"/>
    </location>
</feature>
<feature type="compositionally biased region" description="Pro residues" evidence="1">
    <location>
        <begin position="553"/>
        <end position="576"/>
    </location>
</feature>
<sequence length="898" mass="87666">MRGSGASFSGERADEALKDMRSKVSSSGEAGWKAPVPKSHKEEVGAAFQSAHNSSGWDRKARWQRAVNLAKAKMGISGPDESIDKWGPASKDGAAAEDPDRRRASTPLNRRGSMTGVPDGLGGLGGGRGGVHGIAELRTPVALKEHLKRGKGVRESGGGIQLATLEVAWEAPLCEEDAAALVEKWENRRQMLGAAPMSPSRGPLMSPADRALRAWTNNNTPGSGTDNSGGPGTPASGGAVAASSNNSPAALTAAAAAAGRGIVQLRRFSETGSASVAGSGGSFPSMRRSGVFDSIIARRQPQLLEGAAAGGPGVGSSPAELAAGATAADGSPVRYASPVHRQDSGGAGGGLVGNSAPGEMDTPRMRLRISADGGGGRGPPPLMAPPTFGRQRLQPLAAEGSGLNLGLGASPPLPPIPPPIVERSGSIQRELSLGGEPSEPALRTLSAPVPEAPPPAPPPPPALMPVPPPVAPPALQLDSPSGGGAGGGAGGRRHRMSRTSLPGDVGGLPNSSSGGAPGVVGLAAPTSASLPSPLPTLPDEDCPVPAEQAKAEPGPPPPAPEPAPPVPAPAPAPAPPRLSSAHGPLRPTAPASPSLGRYSTSGAPPHPHPHGPPHGPLVPPSPPRQHSPAASTARRSPHQAANLVLAAAGGGGGGGMAGGGLNVQGTGLSMRPGHNLPHPLQHVAAAGGSGGGFSGGGSPALGSPASSSPMRLSHANLPPRLSVNGNLQSSFGSTGSGGGGGGGGGAAAAGPMAVSISAFGSGGGAGAGAATPGTAGVTTGGSDYCLDPAVSSPAGSGVVPPLPLGGGGHRQPAAAENLLTGLRAVAAEAADEMVREAELAAAQRAAALSGRARAAAATAGLNTNLNGLRMSDTGSASGRGARLAGAPQFPGDPWRKFN</sequence>
<dbReference type="Proteomes" id="UP000006906">
    <property type="component" value="Chromosome 10"/>
</dbReference>
<feature type="region of interest" description="Disordered" evidence="1">
    <location>
        <begin position="73"/>
        <end position="124"/>
    </location>
</feature>
<feature type="region of interest" description="Disordered" evidence="1">
    <location>
        <begin position="340"/>
        <end position="362"/>
    </location>
</feature>
<name>A0A2K3DAN4_CHLRE</name>
<dbReference type="KEGG" id="cre:CHLRE_10g443600v5"/>
<evidence type="ECO:0000256" key="1">
    <source>
        <dbReference type="SAM" id="MobiDB-lite"/>
    </source>
</evidence>
<keyword evidence="3" id="KW-1185">Reference proteome</keyword>
<feature type="compositionally biased region" description="Low complexity" evidence="1">
    <location>
        <begin position="700"/>
        <end position="709"/>
    </location>
</feature>
<gene>
    <name evidence="2" type="ORF">CHLRE_10g443600v5</name>
</gene>
<feature type="compositionally biased region" description="Low complexity" evidence="1">
    <location>
        <begin position="233"/>
        <end position="244"/>
    </location>
</feature>
<feature type="compositionally biased region" description="Pro residues" evidence="1">
    <location>
        <begin position="604"/>
        <end position="625"/>
    </location>
</feature>
<feature type="region of interest" description="Disordered" evidence="1">
    <location>
        <begin position="684"/>
        <end position="747"/>
    </location>
</feature>
<feature type="compositionally biased region" description="Polar residues" evidence="1">
    <location>
        <begin position="215"/>
        <end position="226"/>
    </location>
</feature>
<feature type="region of interest" description="Disordered" evidence="1">
    <location>
        <begin position="1"/>
        <end position="60"/>
    </location>
</feature>
<evidence type="ECO:0000313" key="2">
    <source>
        <dbReference type="EMBL" id="PNW77594.1"/>
    </source>
</evidence>
<feature type="compositionally biased region" description="Basic and acidic residues" evidence="1">
    <location>
        <begin position="11"/>
        <end position="22"/>
    </location>
</feature>
<evidence type="ECO:0000313" key="3">
    <source>
        <dbReference type="Proteomes" id="UP000006906"/>
    </source>
</evidence>
<feature type="region of interest" description="Disordered" evidence="1">
    <location>
        <begin position="214"/>
        <end position="244"/>
    </location>
</feature>
<dbReference type="RefSeq" id="XP_042920229.1">
    <property type="nucleotide sequence ID" value="XM_043066832.1"/>
</dbReference>
<dbReference type="AlphaFoldDB" id="A0A2K3DAN4"/>
<feature type="compositionally biased region" description="Low complexity" evidence="1">
    <location>
        <begin position="511"/>
        <end position="531"/>
    </location>
</feature>
<feature type="compositionally biased region" description="Gly residues" evidence="1">
    <location>
        <begin position="734"/>
        <end position="747"/>
    </location>
</feature>
<reference evidence="2 3" key="1">
    <citation type="journal article" date="2007" name="Science">
        <title>The Chlamydomonas genome reveals the evolution of key animal and plant functions.</title>
        <authorList>
            <person name="Merchant S.S."/>
            <person name="Prochnik S.E."/>
            <person name="Vallon O."/>
            <person name="Harris E.H."/>
            <person name="Karpowicz S.J."/>
            <person name="Witman G.B."/>
            <person name="Terry A."/>
            <person name="Salamov A."/>
            <person name="Fritz-Laylin L.K."/>
            <person name="Marechal-Drouard L."/>
            <person name="Marshall W.F."/>
            <person name="Qu L.H."/>
            <person name="Nelson D.R."/>
            <person name="Sanderfoot A.A."/>
            <person name="Spalding M.H."/>
            <person name="Kapitonov V.V."/>
            <person name="Ren Q."/>
            <person name="Ferris P."/>
            <person name="Lindquist E."/>
            <person name="Shapiro H."/>
            <person name="Lucas S.M."/>
            <person name="Grimwood J."/>
            <person name="Schmutz J."/>
            <person name="Cardol P."/>
            <person name="Cerutti H."/>
            <person name="Chanfreau G."/>
            <person name="Chen C.L."/>
            <person name="Cognat V."/>
            <person name="Croft M.T."/>
            <person name="Dent R."/>
            <person name="Dutcher S."/>
            <person name="Fernandez E."/>
            <person name="Fukuzawa H."/>
            <person name="Gonzalez-Ballester D."/>
            <person name="Gonzalez-Halphen D."/>
            <person name="Hallmann A."/>
            <person name="Hanikenne M."/>
            <person name="Hippler M."/>
            <person name="Inwood W."/>
            <person name="Jabbari K."/>
            <person name="Kalanon M."/>
            <person name="Kuras R."/>
            <person name="Lefebvre P.A."/>
            <person name="Lemaire S.D."/>
            <person name="Lobanov A.V."/>
            <person name="Lohr M."/>
            <person name="Manuell A."/>
            <person name="Meier I."/>
            <person name="Mets L."/>
            <person name="Mittag M."/>
            <person name="Mittelmeier T."/>
            <person name="Moroney J.V."/>
            <person name="Moseley J."/>
            <person name="Napoli C."/>
            <person name="Nedelcu A.M."/>
            <person name="Niyogi K."/>
            <person name="Novoselov S.V."/>
            <person name="Paulsen I.T."/>
            <person name="Pazour G."/>
            <person name="Purton S."/>
            <person name="Ral J.P."/>
            <person name="Riano-Pachon D.M."/>
            <person name="Riekhof W."/>
            <person name="Rymarquis L."/>
            <person name="Schroda M."/>
            <person name="Stern D."/>
            <person name="Umen J."/>
            <person name="Willows R."/>
            <person name="Wilson N."/>
            <person name="Zimmer S.L."/>
            <person name="Allmer J."/>
            <person name="Balk J."/>
            <person name="Bisova K."/>
            <person name="Chen C.J."/>
            <person name="Elias M."/>
            <person name="Gendler K."/>
            <person name="Hauser C."/>
            <person name="Lamb M.R."/>
            <person name="Ledford H."/>
            <person name="Long J.C."/>
            <person name="Minagawa J."/>
            <person name="Page M.D."/>
            <person name="Pan J."/>
            <person name="Pootakham W."/>
            <person name="Roje S."/>
            <person name="Rose A."/>
            <person name="Stahlberg E."/>
            <person name="Terauchi A.M."/>
            <person name="Yang P."/>
            <person name="Ball S."/>
            <person name="Bowler C."/>
            <person name="Dieckmann C.L."/>
            <person name="Gladyshev V.N."/>
            <person name="Green P."/>
            <person name="Jorgensen R."/>
            <person name="Mayfield S."/>
            <person name="Mueller-Roeber B."/>
            <person name="Rajamani S."/>
            <person name="Sayre R.T."/>
            <person name="Brokstein P."/>
            <person name="Dubchak I."/>
            <person name="Goodstein D."/>
            <person name="Hornick L."/>
            <person name="Huang Y.W."/>
            <person name="Jhaveri J."/>
            <person name="Luo Y."/>
            <person name="Martinez D."/>
            <person name="Ngau W.C."/>
            <person name="Otillar B."/>
            <person name="Poliakov A."/>
            <person name="Porter A."/>
            <person name="Szajkowski L."/>
            <person name="Werner G."/>
            <person name="Zhou K."/>
            <person name="Grigoriev I.V."/>
            <person name="Rokhsar D.S."/>
            <person name="Grossman A.R."/>
        </authorList>
    </citation>
    <scope>NUCLEOTIDE SEQUENCE [LARGE SCALE GENOMIC DNA]</scope>
    <source>
        <strain evidence="3">CC-503</strain>
    </source>
</reference>
<feature type="compositionally biased region" description="Low complexity" evidence="1">
    <location>
        <begin position="866"/>
        <end position="886"/>
    </location>
</feature>
<feature type="compositionally biased region" description="Gly residues" evidence="1">
    <location>
        <begin position="687"/>
        <end position="699"/>
    </location>
</feature>
<dbReference type="InParanoid" id="A0A2K3DAN4"/>
<dbReference type="GeneID" id="66055030"/>
<feature type="compositionally biased region" description="Gly residues" evidence="1">
    <location>
        <begin position="481"/>
        <end position="490"/>
    </location>
</feature>
<proteinExistence type="predicted"/>
<organism evidence="2 3">
    <name type="scientific">Chlamydomonas reinhardtii</name>
    <name type="common">Chlamydomonas smithii</name>
    <dbReference type="NCBI Taxonomy" id="3055"/>
    <lineage>
        <taxon>Eukaryota</taxon>
        <taxon>Viridiplantae</taxon>
        <taxon>Chlorophyta</taxon>
        <taxon>core chlorophytes</taxon>
        <taxon>Chlorophyceae</taxon>
        <taxon>CS clade</taxon>
        <taxon>Chlamydomonadales</taxon>
        <taxon>Chlamydomonadaceae</taxon>
        <taxon>Chlamydomonas</taxon>
    </lineage>
</organism>
<feature type="compositionally biased region" description="Pro residues" evidence="1">
    <location>
        <begin position="450"/>
        <end position="472"/>
    </location>
</feature>
<dbReference type="EMBL" id="CM008971">
    <property type="protein sequence ID" value="PNW77594.1"/>
    <property type="molecule type" value="Genomic_DNA"/>
</dbReference>
<feature type="compositionally biased region" description="Pro residues" evidence="1">
    <location>
        <begin position="411"/>
        <end position="420"/>
    </location>
</feature>
<feature type="region of interest" description="Disordered" evidence="1">
    <location>
        <begin position="401"/>
        <end position="638"/>
    </location>
</feature>
<dbReference type="Gramene" id="PNW77594">
    <property type="protein sequence ID" value="PNW77594"/>
    <property type="gene ID" value="CHLRE_10g443600v5"/>
</dbReference>
<feature type="region of interest" description="Disordered" evidence="1">
    <location>
        <begin position="866"/>
        <end position="898"/>
    </location>
</feature>
<dbReference type="OrthoDB" id="544805at2759"/>
<accession>A0A2K3DAN4</accession>